<evidence type="ECO:0000313" key="4">
    <source>
        <dbReference type="Proteomes" id="UP000231586"/>
    </source>
</evidence>
<keyword evidence="4" id="KW-1185">Reference proteome</keyword>
<name>A0A2M8WJ02_9MICO</name>
<dbReference type="RefSeq" id="WP_100350320.1">
    <property type="nucleotide sequence ID" value="NZ_PGTZ01000009.1"/>
</dbReference>
<dbReference type="OrthoDB" id="4823607at2"/>
<comment type="caution">
    <text evidence="3">The sequence shown here is derived from an EMBL/GenBank/DDBJ whole genome shotgun (WGS) entry which is preliminary data.</text>
</comment>
<keyword evidence="2" id="KW-0472">Membrane</keyword>
<organism evidence="3 4">
    <name type="scientific">Luteimicrobium subarcticum</name>
    <dbReference type="NCBI Taxonomy" id="620910"/>
    <lineage>
        <taxon>Bacteria</taxon>
        <taxon>Bacillati</taxon>
        <taxon>Actinomycetota</taxon>
        <taxon>Actinomycetes</taxon>
        <taxon>Micrococcales</taxon>
        <taxon>Luteimicrobium</taxon>
    </lineage>
</organism>
<dbReference type="Proteomes" id="UP000231586">
    <property type="component" value="Unassembled WGS sequence"/>
</dbReference>
<feature type="region of interest" description="Disordered" evidence="1">
    <location>
        <begin position="103"/>
        <end position="123"/>
    </location>
</feature>
<sequence length="162" mass="17159">MSDAADWTDTPTRWWLPATVALVLTVVVTSVRGLSGDATGAGAVAWTGAFVAGVLLVTSLSARGYGHLRLTATTLYVGRHAYPLVELDPAVLHAQVVLGRPLRAGEQGPDGTPVPRPRPAAGAWSPTFRTRALLVRLRDGSWYAVATSDPMALLHELVRRAG</sequence>
<protein>
    <recommendedName>
        <fullName evidence="5">PH (Pleckstrin Homology) domain-containing protein</fullName>
    </recommendedName>
</protein>
<accession>A0A2M8WJ02</accession>
<gene>
    <name evidence="3" type="ORF">CLV34_2165</name>
</gene>
<evidence type="ECO:0000256" key="2">
    <source>
        <dbReference type="SAM" id="Phobius"/>
    </source>
</evidence>
<evidence type="ECO:0008006" key="5">
    <source>
        <dbReference type="Google" id="ProtNLM"/>
    </source>
</evidence>
<evidence type="ECO:0000313" key="3">
    <source>
        <dbReference type="EMBL" id="PJI90909.1"/>
    </source>
</evidence>
<keyword evidence="2" id="KW-0812">Transmembrane</keyword>
<keyword evidence="2" id="KW-1133">Transmembrane helix</keyword>
<dbReference type="EMBL" id="PGTZ01000009">
    <property type="protein sequence ID" value="PJI90909.1"/>
    <property type="molecule type" value="Genomic_DNA"/>
</dbReference>
<reference evidence="3 4" key="1">
    <citation type="submission" date="2017-11" db="EMBL/GenBank/DDBJ databases">
        <title>Genomic Encyclopedia of Archaeal and Bacterial Type Strains, Phase II (KMG-II): From Individual Species to Whole Genera.</title>
        <authorList>
            <person name="Goeker M."/>
        </authorList>
    </citation>
    <scope>NUCLEOTIDE SEQUENCE [LARGE SCALE GENOMIC DNA]</scope>
    <source>
        <strain evidence="3 4">DSM 22413</strain>
    </source>
</reference>
<evidence type="ECO:0000256" key="1">
    <source>
        <dbReference type="SAM" id="MobiDB-lite"/>
    </source>
</evidence>
<dbReference type="AlphaFoldDB" id="A0A2M8WJ02"/>
<proteinExistence type="predicted"/>
<feature type="transmembrane region" description="Helical" evidence="2">
    <location>
        <begin position="43"/>
        <end position="62"/>
    </location>
</feature>
<feature type="transmembrane region" description="Helical" evidence="2">
    <location>
        <begin position="12"/>
        <end position="31"/>
    </location>
</feature>